<dbReference type="EMBL" id="FWFR01000001">
    <property type="protein sequence ID" value="SLN28077.1"/>
    <property type="molecule type" value="Genomic_DNA"/>
</dbReference>
<dbReference type="InParanoid" id="A0A1Y5RXW0"/>
<dbReference type="SUPFAM" id="SSF51905">
    <property type="entry name" value="FAD/NAD(P)-binding domain"/>
    <property type="match status" value="1"/>
</dbReference>
<protein>
    <recommendedName>
        <fullName evidence="1">Amine oxidase domain-containing protein</fullName>
    </recommendedName>
</protein>
<gene>
    <name evidence="2" type="ORF">OCH7691_00932</name>
</gene>
<dbReference type="InterPro" id="IPR002937">
    <property type="entry name" value="Amino_oxidase"/>
</dbReference>
<name>A0A1Y5RXW0_9PROT</name>
<dbReference type="PANTHER" id="PTHR16128">
    <property type="entry name" value="FAD/NAD(P)-BINDING OXIDOREDUCTASE FAMILY PROTEIN"/>
    <property type="match status" value="1"/>
</dbReference>
<dbReference type="Pfam" id="PF13450">
    <property type="entry name" value="NAD_binding_8"/>
    <property type="match status" value="1"/>
</dbReference>
<accession>A0A1Y5RXW0</accession>
<dbReference type="Pfam" id="PF01593">
    <property type="entry name" value="Amino_oxidase"/>
    <property type="match status" value="1"/>
</dbReference>
<evidence type="ECO:0000313" key="3">
    <source>
        <dbReference type="Proteomes" id="UP000193200"/>
    </source>
</evidence>
<keyword evidence="3" id="KW-1185">Reference proteome</keyword>
<proteinExistence type="predicted"/>
<dbReference type="RefSeq" id="WP_085882211.1">
    <property type="nucleotide sequence ID" value="NZ_FWFR01000001.1"/>
</dbReference>
<reference evidence="2 3" key="1">
    <citation type="submission" date="2017-03" db="EMBL/GenBank/DDBJ databases">
        <authorList>
            <person name="Afonso C.L."/>
            <person name="Miller P.J."/>
            <person name="Scott M.A."/>
            <person name="Spackman E."/>
            <person name="Goraichik I."/>
            <person name="Dimitrov K.M."/>
            <person name="Suarez D.L."/>
            <person name="Swayne D.E."/>
        </authorList>
    </citation>
    <scope>NUCLEOTIDE SEQUENCE [LARGE SCALE GENOMIC DNA]</scope>
    <source>
        <strain evidence="2 3">CECT 7691</strain>
    </source>
</reference>
<organism evidence="2 3">
    <name type="scientific">Oceanibacterium hippocampi</name>
    <dbReference type="NCBI Taxonomy" id="745714"/>
    <lineage>
        <taxon>Bacteria</taxon>
        <taxon>Pseudomonadati</taxon>
        <taxon>Pseudomonadota</taxon>
        <taxon>Alphaproteobacteria</taxon>
        <taxon>Sneathiellales</taxon>
        <taxon>Sneathiellaceae</taxon>
        <taxon>Oceanibacterium</taxon>
    </lineage>
</organism>
<sequence length="343" mass="36536">MAETRVAVIGAGMAGLACARRLSESGVAVTVFEAEALPGGRMRCHACEALLVDHGAQYFTASDPRFRSWLTEQLGAGRVTQWHGRIVVLREGAAETADFRMRYVGVPNMESAISSLAGGIDLRLGSPVASLRREAGETELIDADGRSLGRFRSVAVAVPAQQAATLLADIAPALAGDARQAPLSPCWAVMLGFRDRLRVGFEGAFIEDGVLSWIARNDAKPGRDGTETWLLHAAAGWSEEHRDKPEAEVAAIMTDAFLRAIGRQDITPDVSLIHFWPYAQPLAPLGKPCLYDPVLGIGACGDWCLGSRVESAYISGLELGDRLVALSEQDAATTRRAGAGQNG</sequence>
<dbReference type="OrthoDB" id="5792777at2"/>
<evidence type="ECO:0000313" key="2">
    <source>
        <dbReference type="EMBL" id="SLN28077.1"/>
    </source>
</evidence>
<dbReference type="GO" id="GO:0016491">
    <property type="term" value="F:oxidoreductase activity"/>
    <property type="evidence" value="ECO:0007669"/>
    <property type="project" value="InterPro"/>
</dbReference>
<dbReference type="Proteomes" id="UP000193200">
    <property type="component" value="Unassembled WGS sequence"/>
</dbReference>
<dbReference type="PROSITE" id="PS51257">
    <property type="entry name" value="PROKAR_LIPOPROTEIN"/>
    <property type="match status" value="1"/>
</dbReference>
<dbReference type="PRINTS" id="PR00419">
    <property type="entry name" value="ADXRDTASE"/>
</dbReference>
<dbReference type="AlphaFoldDB" id="A0A1Y5RXW0"/>
<evidence type="ECO:0000259" key="1">
    <source>
        <dbReference type="Pfam" id="PF01593"/>
    </source>
</evidence>
<dbReference type="PANTHER" id="PTHR16128:SF5">
    <property type="entry name" value="FAD_NAD(P)-BINDING OXIDOREDUCTASE FAMILY PROTEIN"/>
    <property type="match status" value="1"/>
</dbReference>
<dbReference type="Gene3D" id="3.50.50.60">
    <property type="entry name" value="FAD/NAD(P)-binding domain"/>
    <property type="match status" value="1"/>
</dbReference>
<dbReference type="Gene3D" id="3.90.660.10">
    <property type="match status" value="1"/>
</dbReference>
<feature type="domain" description="Amine oxidase" evidence="1">
    <location>
        <begin position="109"/>
        <end position="317"/>
    </location>
</feature>
<dbReference type="InterPro" id="IPR036188">
    <property type="entry name" value="FAD/NAD-bd_sf"/>
</dbReference>